<name>A0AAE0IGV2_9PEZI</name>
<organism evidence="2 3">
    <name type="scientific">Apodospora peruviana</name>
    <dbReference type="NCBI Taxonomy" id="516989"/>
    <lineage>
        <taxon>Eukaryota</taxon>
        <taxon>Fungi</taxon>
        <taxon>Dikarya</taxon>
        <taxon>Ascomycota</taxon>
        <taxon>Pezizomycotina</taxon>
        <taxon>Sordariomycetes</taxon>
        <taxon>Sordariomycetidae</taxon>
        <taxon>Sordariales</taxon>
        <taxon>Lasiosphaeriaceae</taxon>
        <taxon>Apodospora</taxon>
    </lineage>
</organism>
<proteinExistence type="predicted"/>
<sequence>MDEPYPLQTTTYADYRALTQVLWGWHDCPGALSRETGQKEPEVASCGSECPWNRYSALAQFHALYGRLVSSYVPDLGYGCSPALRHHGDLLNIIKCLKSKPDVSRTQLRSQYFDDRRKANEVDMPTPEDQDRAFSLAARIMTGVACSSEDVETSPLARGTSISQSLVTTFPLANTLSAAASPTSGSGHDIRSRLSAETITKAGNLRLQPNDDIQSHLCLDFKAGTLCVYQQPSILKSTSGRPGIYRPQPSCLKKCKARVTRPPTKHEAKGEYRYLASKLRGLYDKIENPTPRGHFQTWFERRIAQRYFMMATLGGLLVAIILGLLGLAVGIFQAWVTYQQWKFPVKGGN</sequence>
<dbReference type="AlphaFoldDB" id="A0AAE0IGV2"/>
<accession>A0AAE0IGV2</accession>
<keyword evidence="1" id="KW-0472">Membrane</keyword>
<dbReference type="Proteomes" id="UP001283341">
    <property type="component" value="Unassembled WGS sequence"/>
</dbReference>
<keyword evidence="3" id="KW-1185">Reference proteome</keyword>
<protein>
    <submittedName>
        <fullName evidence="2">Uncharacterized protein</fullName>
    </submittedName>
</protein>
<keyword evidence="1" id="KW-0812">Transmembrane</keyword>
<dbReference type="EMBL" id="JAUEDM010000002">
    <property type="protein sequence ID" value="KAK3324898.1"/>
    <property type="molecule type" value="Genomic_DNA"/>
</dbReference>
<reference evidence="2" key="2">
    <citation type="submission" date="2023-06" db="EMBL/GenBank/DDBJ databases">
        <authorList>
            <consortium name="Lawrence Berkeley National Laboratory"/>
            <person name="Haridas S."/>
            <person name="Hensen N."/>
            <person name="Bonometti L."/>
            <person name="Westerberg I."/>
            <person name="Brannstrom I.O."/>
            <person name="Guillou S."/>
            <person name="Cros-Aarteil S."/>
            <person name="Calhoun S."/>
            <person name="Kuo A."/>
            <person name="Mondo S."/>
            <person name="Pangilinan J."/>
            <person name="Riley R."/>
            <person name="Labutti K."/>
            <person name="Andreopoulos B."/>
            <person name="Lipzen A."/>
            <person name="Chen C."/>
            <person name="Yanf M."/>
            <person name="Daum C."/>
            <person name="Ng V."/>
            <person name="Clum A."/>
            <person name="Steindorff A."/>
            <person name="Ohm R."/>
            <person name="Martin F."/>
            <person name="Silar P."/>
            <person name="Natvig D."/>
            <person name="Lalanne C."/>
            <person name="Gautier V."/>
            <person name="Ament-Velasquez S.L."/>
            <person name="Kruys A."/>
            <person name="Hutchinson M.I."/>
            <person name="Powell A.J."/>
            <person name="Barry K."/>
            <person name="Miller A.N."/>
            <person name="Grigoriev I.V."/>
            <person name="Debuchy R."/>
            <person name="Gladieux P."/>
            <person name="Thoren M.H."/>
            <person name="Johannesson H."/>
        </authorList>
    </citation>
    <scope>NUCLEOTIDE SEQUENCE</scope>
    <source>
        <strain evidence="2">CBS 118394</strain>
    </source>
</reference>
<evidence type="ECO:0000313" key="2">
    <source>
        <dbReference type="EMBL" id="KAK3324898.1"/>
    </source>
</evidence>
<feature type="transmembrane region" description="Helical" evidence="1">
    <location>
        <begin position="307"/>
        <end position="336"/>
    </location>
</feature>
<comment type="caution">
    <text evidence="2">The sequence shown here is derived from an EMBL/GenBank/DDBJ whole genome shotgun (WGS) entry which is preliminary data.</text>
</comment>
<evidence type="ECO:0000256" key="1">
    <source>
        <dbReference type="SAM" id="Phobius"/>
    </source>
</evidence>
<evidence type="ECO:0000313" key="3">
    <source>
        <dbReference type="Proteomes" id="UP001283341"/>
    </source>
</evidence>
<gene>
    <name evidence="2" type="ORF">B0H66DRAFT_587775</name>
</gene>
<reference evidence="2" key="1">
    <citation type="journal article" date="2023" name="Mol. Phylogenet. Evol.">
        <title>Genome-scale phylogeny and comparative genomics of the fungal order Sordariales.</title>
        <authorList>
            <person name="Hensen N."/>
            <person name="Bonometti L."/>
            <person name="Westerberg I."/>
            <person name="Brannstrom I.O."/>
            <person name="Guillou S."/>
            <person name="Cros-Aarteil S."/>
            <person name="Calhoun S."/>
            <person name="Haridas S."/>
            <person name="Kuo A."/>
            <person name="Mondo S."/>
            <person name="Pangilinan J."/>
            <person name="Riley R."/>
            <person name="LaButti K."/>
            <person name="Andreopoulos B."/>
            <person name="Lipzen A."/>
            <person name="Chen C."/>
            <person name="Yan M."/>
            <person name="Daum C."/>
            <person name="Ng V."/>
            <person name="Clum A."/>
            <person name="Steindorff A."/>
            <person name="Ohm R.A."/>
            <person name="Martin F."/>
            <person name="Silar P."/>
            <person name="Natvig D.O."/>
            <person name="Lalanne C."/>
            <person name="Gautier V."/>
            <person name="Ament-Velasquez S.L."/>
            <person name="Kruys A."/>
            <person name="Hutchinson M.I."/>
            <person name="Powell A.J."/>
            <person name="Barry K."/>
            <person name="Miller A.N."/>
            <person name="Grigoriev I.V."/>
            <person name="Debuchy R."/>
            <person name="Gladieux P."/>
            <person name="Hiltunen Thoren M."/>
            <person name="Johannesson H."/>
        </authorList>
    </citation>
    <scope>NUCLEOTIDE SEQUENCE</scope>
    <source>
        <strain evidence="2">CBS 118394</strain>
    </source>
</reference>
<keyword evidence="1" id="KW-1133">Transmembrane helix</keyword>